<dbReference type="InterPro" id="IPR013783">
    <property type="entry name" value="Ig-like_fold"/>
</dbReference>
<dbReference type="OrthoDB" id="8924181at2759"/>
<dbReference type="PROSITE" id="PS50835">
    <property type="entry name" value="IG_LIKE"/>
    <property type="match status" value="1"/>
</dbReference>
<keyword evidence="1" id="KW-0812">Transmembrane</keyword>
<dbReference type="GeneID" id="103662057"/>
<feature type="transmembrane region" description="Helical" evidence="1">
    <location>
        <begin position="174"/>
        <end position="197"/>
    </location>
</feature>
<keyword evidence="1" id="KW-1133">Transmembrane helix</keyword>
<sequence length="266" mass="28783">MDPAKNAALLTVGNASPADEGTYYCALWFSGQYVFGEGTRLLYQAKMQSPAFQPPELSLFVPASGPPFHVLCVALGHNPDPLRVSWVLNGQYQEEEDSTGGAGDPVVSWLQLSQEVAGMSVTCRGLHQTGVSEVVLPLPCSQGCRRRLEPENWNETHEKSGHTHLVELEQTLTAAAYCYLGLLGAALIYGLILAALWRIRCHWAHPMEPLTRDGQGAALGFRMQVGRKGPPARAPVRKGQSHNGFHILRGAARAPDPPSLLQPASS</sequence>
<dbReference type="RefSeq" id="XP_008687929.2">
    <property type="nucleotide sequence ID" value="XM_008689707.2"/>
</dbReference>
<evidence type="ECO:0000313" key="4">
    <source>
        <dbReference type="RefSeq" id="XP_008687929.2"/>
    </source>
</evidence>
<organism evidence="3 4">
    <name type="scientific">Ursus maritimus</name>
    <name type="common">Polar bear</name>
    <name type="synonym">Thalarctos maritimus</name>
    <dbReference type="NCBI Taxonomy" id="29073"/>
    <lineage>
        <taxon>Eukaryota</taxon>
        <taxon>Metazoa</taxon>
        <taxon>Chordata</taxon>
        <taxon>Craniata</taxon>
        <taxon>Vertebrata</taxon>
        <taxon>Euteleostomi</taxon>
        <taxon>Mammalia</taxon>
        <taxon>Eutheria</taxon>
        <taxon>Laurasiatheria</taxon>
        <taxon>Carnivora</taxon>
        <taxon>Caniformia</taxon>
        <taxon>Ursidae</taxon>
        <taxon>Ursus</taxon>
    </lineage>
</organism>
<dbReference type="Gene3D" id="2.60.40.10">
    <property type="entry name" value="Immunoglobulins"/>
    <property type="match status" value="2"/>
</dbReference>
<dbReference type="SUPFAM" id="SSF48726">
    <property type="entry name" value="Immunoglobulin"/>
    <property type="match status" value="2"/>
</dbReference>
<feature type="domain" description="Ig-like" evidence="2">
    <location>
        <begin position="55"/>
        <end position="124"/>
    </location>
</feature>
<gene>
    <name evidence="4" type="primary">LOC103662057</name>
</gene>
<evidence type="ECO:0000313" key="3">
    <source>
        <dbReference type="Proteomes" id="UP000261680"/>
    </source>
</evidence>
<dbReference type="AlphaFoldDB" id="A0A384C0H0"/>
<name>A0A384C0H0_URSMA</name>
<keyword evidence="3" id="KW-1185">Reference proteome</keyword>
<evidence type="ECO:0000256" key="1">
    <source>
        <dbReference type="SAM" id="Phobius"/>
    </source>
</evidence>
<dbReference type="InterPro" id="IPR007110">
    <property type="entry name" value="Ig-like_dom"/>
</dbReference>
<reference evidence="4" key="1">
    <citation type="submission" date="2025-08" db="UniProtKB">
        <authorList>
            <consortium name="RefSeq"/>
        </authorList>
    </citation>
    <scope>IDENTIFICATION</scope>
    <source>
        <tissue evidence="4">Whole blood</tissue>
    </source>
</reference>
<proteinExistence type="predicted"/>
<evidence type="ECO:0000259" key="2">
    <source>
        <dbReference type="PROSITE" id="PS50835"/>
    </source>
</evidence>
<dbReference type="KEGG" id="umr:103662057"/>
<accession>A0A384C0H0</accession>
<keyword evidence="1" id="KW-0472">Membrane</keyword>
<protein>
    <submittedName>
        <fullName evidence="4">Uncharacterized protein LOC103662057</fullName>
    </submittedName>
</protein>
<dbReference type="Proteomes" id="UP000261680">
    <property type="component" value="Unplaced"/>
</dbReference>
<dbReference type="InterPro" id="IPR036179">
    <property type="entry name" value="Ig-like_dom_sf"/>
</dbReference>